<feature type="region of interest" description="Disordered" evidence="1">
    <location>
        <begin position="1"/>
        <end position="31"/>
    </location>
</feature>
<feature type="compositionally biased region" description="Basic and acidic residues" evidence="1">
    <location>
        <begin position="1"/>
        <end position="10"/>
    </location>
</feature>
<comment type="caution">
    <text evidence="3">The sequence shown here is derived from an EMBL/GenBank/DDBJ whole genome shotgun (WGS) entry which is preliminary data.</text>
</comment>
<dbReference type="RefSeq" id="WP_283832866.1">
    <property type="nucleotide sequence ID" value="NZ_JASJEU010000023.1"/>
</dbReference>
<accession>A0ABT7DPQ2</accession>
<dbReference type="PROSITE" id="PS50206">
    <property type="entry name" value="RHODANESE_3"/>
    <property type="match status" value="1"/>
</dbReference>
<name>A0ABT7DPQ2_9ACTN</name>
<dbReference type="SMART" id="SM00450">
    <property type="entry name" value="RHOD"/>
    <property type="match status" value="1"/>
</dbReference>
<proteinExistence type="predicted"/>
<dbReference type="CDD" id="cd00158">
    <property type="entry name" value="RHOD"/>
    <property type="match status" value="1"/>
</dbReference>
<dbReference type="PANTHER" id="PTHR44086:SF10">
    <property type="entry name" value="THIOSULFATE SULFURTRANSFERASE_RHODANESE-LIKE DOMAIN-CONTAINING PROTEIN 3"/>
    <property type="match status" value="1"/>
</dbReference>
<evidence type="ECO:0000313" key="3">
    <source>
        <dbReference type="EMBL" id="MDJ1651518.1"/>
    </source>
</evidence>
<sequence length="150" mass="15802">MADEAKRDNAPENMLANSTDGEGAPEKPDEELSAAQAFLATCDAYHQLTADEAEEFVDAGGVTVVDVRSAAEYADGHLRGCLHIPAVEVGTTPPPALAEHQHDPVLLYCRTGSRSKKTAAKLIKMGFTNIYDMAGGILDWSGVTVGGDKG</sequence>
<dbReference type="InterPro" id="IPR036873">
    <property type="entry name" value="Rhodanese-like_dom_sf"/>
</dbReference>
<dbReference type="Gene3D" id="3.40.250.10">
    <property type="entry name" value="Rhodanese-like domain"/>
    <property type="match status" value="1"/>
</dbReference>
<dbReference type="Pfam" id="PF00581">
    <property type="entry name" value="Rhodanese"/>
    <property type="match status" value="1"/>
</dbReference>
<evidence type="ECO:0000256" key="1">
    <source>
        <dbReference type="SAM" id="MobiDB-lite"/>
    </source>
</evidence>
<feature type="domain" description="Rhodanese" evidence="2">
    <location>
        <begin position="58"/>
        <end position="145"/>
    </location>
</feature>
<gene>
    <name evidence="3" type="ORF">QNJ86_11960</name>
</gene>
<keyword evidence="4" id="KW-1185">Reference proteome</keyword>
<dbReference type="Proteomes" id="UP001232750">
    <property type="component" value="Unassembled WGS sequence"/>
</dbReference>
<reference evidence="3 4" key="1">
    <citation type="submission" date="2023-05" db="EMBL/GenBank/DDBJ databases">
        <title>Gordonibacter KGMB12511T sp. nov., isolated from faeces of healthy Korean.</title>
        <authorList>
            <person name="Kim H.S."/>
            <person name="Kim J.-S."/>
            <person name="Suh M.K."/>
            <person name="Eom M.K."/>
            <person name="Do H.E."/>
            <person name="Lee J.-S."/>
        </authorList>
    </citation>
    <scope>NUCLEOTIDE SEQUENCE [LARGE SCALE GENOMIC DNA]</scope>
    <source>
        <strain evidence="3 4">KGMB12511</strain>
    </source>
</reference>
<dbReference type="SUPFAM" id="SSF52821">
    <property type="entry name" value="Rhodanese/Cell cycle control phosphatase"/>
    <property type="match status" value="1"/>
</dbReference>
<dbReference type="EMBL" id="JASJEU010000023">
    <property type="protein sequence ID" value="MDJ1651518.1"/>
    <property type="molecule type" value="Genomic_DNA"/>
</dbReference>
<dbReference type="PANTHER" id="PTHR44086">
    <property type="entry name" value="THIOSULFATE SULFURTRANSFERASE RDL2, MITOCHONDRIAL-RELATED"/>
    <property type="match status" value="1"/>
</dbReference>
<evidence type="ECO:0000259" key="2">
    <source>
        <dbReference type="PROSITE" id="PS50206"/>
    </source>
</evidence>
<organism evidence="3 4">
    <name type="scientific">Gordonibacter faecis</name>
    <dbReference type="NCBI Taxonomy" id="3047475"/>
    <lineage>
        <taxon>Bacteria</taxon>
        <taxon>Bacillati</taxon>
        <taxon>Actinomycetota</taxon>
        <taxon>Coriobacteriia</taxon>
        <taxon>Eggerthellales</taxon>
        <taxon>Eggerthellaceae</taxon>
        <taxon>Gordonibacter</taxon>
    </lineage>
</organism>
<protein>
    <submittedName>
        <fullName evidence="3">Rhodanese-like domain-containing protein</fullName>
    </submittedName>
</protein>
<evidence type="ECO:0000313" key="4">
    <source>
        <dbReference type="Proteomes" id="UP001232750"/>
    </source>
</evidence>
<dbReference type="InterPro" id="IPR001763">
    <property type="entry name" value="Rhodanese-like_dom"/>
</dbReference>